<organism evidence="7 8">
    <name type="scientific">Allofrancisella inopinata</name>
    <dbReference type="NCBI Taxonomy" id="1085647"/>
    <lineage>
        <taxon>Bacteria</taxon>
        <taxon>Pseudomonadati</taxon>
        <taxon>Pseudomonadota</taxon>
        <taxon>Gammaproteobacteria</taxon>
        <taxon>Thiotrichales</taxon>
        <taxon>Francisellaceae</taxon>
        <taxon>Allofrancisella</taxon>
    </lineage>
</organism>
<sequence length="2851" mass="331185">MIKASPYTNLFWNEFQLDPDRSDYNIVFDQRISGSLDIENLNLSLQKLISEHFILNSHLVQKDEDIFWEENEFINELEIYGYSDIDRIKEWVSKPFNIEKEPLYRFGLFKVSKNEYDLVLVFHHVLIGGNLFDEVIDKISKYYNSNNSKSFFIEDQKKEYIDYVSSLHEIVTAVESKNEWGELLGNCLPKVNFSSNNNQGQEELIEEFSFNIESERLNLKLLKSINLSLFNVLITLYGYILSRYVNQEEESSIGISYPVGIKNTKGLIFGTQLNTLVFPYKKVNEKKTFKNLFEDTKLFVSNVTNNDLIYLPTSKLISDSPVSKLDVSFIQTNFKSKHLNLRGCSSLPQNRFNIDVGGSDLSLQYQQSDDFIEFKCIYKNNCFHKELIEQFCNHYKKLIIDIFDKADLIIQDYKLLMHQEYQTILYDWNKTDKNYPKNKTIYQIFEEQAQQNPNNIALVFEEESLTYKQLNEKANQLARYIRKQYKEVTNQELQADTLIPLCLERSMDMVIGILGVIKAGGAYVPMDPEYPNERFKHILSDTNAKLVITQSHLEYRLKDVSDIKTISIDNQVYIQEDKSNLDLQSKATDLAYVIYTSGTTGMPKGVMVEHLSLVNRCLYMCDFSSININDVYLFKTNYLFDVSVSDIFTHLLVGAKLLMTKNEFDLKELERILKKGITSIHCVPSQFDLLEKAIDSCGTIKKIYFSGEALDSSCIKALPKDQKIRKINYYGPTETGEITSKIINIKKISSIGKVFPNSKAYVLDKNNQSVPFGVIGELYIGGAGLARGYLNRPELTVERFVDNPFATESDIAKGYTRLYKTGDLVRWLPDGNIEYIGRNDFQVKIRGYRIELGEIESQLSKLDGIKQSVVLAKEKAETKSQYLVGYYVVDELGILKQKDLLDQLSEVLPEYMVPSVLVELDSMPLTVNGKLDRKALPDPEFVNEDSYVEPITELEVSLCNIYAELLGLERVGVTDDFFKIGGNSILAIKLANKISNKMGVDIHVAEILKSKNIHSLSKLVVLRNHRINITKCNQENAPLSFAQDRLWFIDQYEEGAKAYYIPILVALLPNINIKYLKKSIMKIIDRHEVLRSIFKKDKFGNNYQTILNKPFKINEYRSSDIDLEKQVFHDINTPFDLQNDFPIRVCIYYYKEETRLLINIHHIASDGWSFDIFFNELKSLYEFYSSDLKETKLPELKIQYKDYAYWQRNYLKGSILEEQLYFWKEKLLNYEETSIPADYIRPKNINYKGNIINFEINKQLSNDLRQLAKRNSVSLNAVMLAGFYILLYQHNTSQKDLVIGMPTANRHFAQIQNLIGFFVNTLVIREKINIEDFIHIFIKKVQSSLLDAQKHQDLPFEKLIDLLDIDQDQSRNPIFQILFVVQSFISNKIKDNSELFCSTNKANDYYKISRFDLEFFIDDSTDTLTATVHYATNLYKEETIQNIIRLYKRVLTNIVNTTDTRIKDINLLNIEEYKTIVYDWNAKIKSYPKNKTIYQLFNEQVEKSPNNIALVFENQKLTYKELNEKSNQLARHIRKKYEQITGEKLKPNTLIPLCLERNLDMIIGILAVMKAGGAYVPLEPGYPDERFKHILCDTKAKLIITQNHLEKRLKQIINILPISIDEQNSIYEYEEKNDLNPQSKSADLAYIIYTSGTTGLPKGVMVEHRNVIPIIKFLDQIYDIKQGSRFTQFTSYVFDVSIAEIFAALTQGATLFLLSEEEKRDTNLLSTYLIDNKINYCYLPPVILSELKKINYPNLKALIYAGEPLDKRTAAYWSQNVLLYNLYGPTETSIYASYKKISGDEVEQIGHAIPNVNLYVLNEQLKPVPVGLSGELYIGGPSVARGYLNNPKLTEEKFIYKSPCSEDVLYKTGDIVRWLSNGSLEYFGRNDSQVKIHGYRIELKEIQSYINKLNGIKQSVILAQKNKETNTSELSCYYLVNDNFYNQDSLALNTWEEVYDENYDININNGNYIDDFSEWKSYITGDIIPLKQMRAWRNTTISRVKSLNSKRILEIGVGSGLLMYPLLEDVEQYVGIDISKNVIERHKRNFSKLKKTTFYHLTADKINEINESEFDCIIINSVIQYFPHIKYFEEVLEKALSKLTDEGTLFIGDVRDYNLHKDLIKEKLQYNNKKYNELLLSSISLQESELLVAPEYFINLLGIKKDLQLDILEKDFSYNNELSNYRYDVLLTKQKQKSNEVKIFKTDYDNISSINFERNIYFVDKIPRRNFIVHESNNIIFEYQHYSEYGSDYMSAIMYHKDMGIVRLSDCIQPNNKQTKNLNNIPSLSKLRPKDIKNYLSKLVPEYMVPNNFIELEYIPLTTNGKINYKALPKVEVISQDDAYIAPSSELEKQLCNIWKEALNHKKIGTHENFFEVGGNSILAIKLVNLINIKLSTQIKVKDLFDYNNVHDLALLISGIEKDFKYREYTIKPNINDKYNPFSLTNVQQAYLYGRLSNFEMGNVSTHSYFELIFESLDVAKLEKVLNILISRHDALRTVFTDDSQTFMSNKHNYSITYHTNINKIKLKEIRNRLSHKIYDVSRWPLFDIEVSYHESKYILHLSFDILIMDGSSFAIFFSELAELYNSANINEVKLPQLDVSFKDYIESFEKVRNSELFKEAKRYWVDKLSNYNFDAQLPMIVKPSEVKEPKFTRLIKVIDKSIWNKLEQKANRYSVSPTTVVLYAYGQVLTRYSGTSKFCINLTLFNRLPLHEQVNNLLGDFTVLELFNFDQSKLDTNISQSLKTNHEELWNDIEHNLFDGIDFQRLIRKELHIGETQSLAPIVLTSVLGDKDFELKMDGYIGRGYSITQTSQVYLDNKAYETSEGFIAEWDYVEQLFDPEVISSMHKSYCDLIE</sequence>
<dbReference type="CDD" id="cd19531">
    <property type="entry name" value="LCL_NRPS-like"/>
    <property type="match status" value="1"/>
</dbReference>
<protein>
    <submittedName>
        <fullName evidence="7">Amino acid adenylation domain-containing protein</fullName>
    </submittedName>
</protein>
<dbReference type="GO" id="GO:0043041">
    <property type="term" value="P:amino acid activation for nonribosomal peptide biosynthetic process"/>
    <property type="evidence" value="ECO:0007669"/>
    <property type="project" value="TreeGrafter"/>
</dbReference>
<dbReference type="Gene3D" id="3.30.300.30">
    <property type="match status" value="3"/>
</dbReference>
<dbReference type="FunFam" id="2.30.38.10:FF:000001">
    <property type="entry name" value="Non-ribosomal peptide synthetase PvdI"/>
    <property type="match status" value="1"/>
</dbReference>
<dbReference type="SUPFAM" id="SSF56801">
    <property type="entry name" value="Acetyl-CoA synthetase-like"/>
    <property type="match status" value="2"/>
</dbReference>
<dbReference type="InterPro" id="IPR036736">
    <property type="entry name" value="ACP-like_sf"/>
</dbReference>
<dbReference type="InterPro" id="IPR020845">
    <property type="entry name" value="AMP-binding_CS"/>
</dbReference>
<dbReference type="PROSITE" id="PS00455">
    <property type="entry name" value="AMP_BINDING"/>
    <property type="match status" value="2"/>
</dbReference>
<dbReference type="FunFam" id="3.40.50.980:FF:000001">
    <property type="entry name" value="Non-ribosomal peptide synthetase"/>
    <property type="match status" value="2"/>
</dbReference>
<dbReference type="SUPFAM" id="SSF53335">
    <property type="entry name" value="S-adenosyl-L-methionine-dependent methyltransferases"/>
    <property type="match status" value="1"/>
</dbReference>
<dbReference type="InterPro" id="IPR023213">
    <property type="entry name" value="CAT-like_dom_sf"/>
</dbReference>
<dbReference type="GO" id="GO:0005737">
    <property type="term" value="C:cytoplasm"/>
    <property type="evidence" value="ECO:0007669"/>
    <property type="project" value="TreeGrafter"/>
</dbReference>
<dbReference type="CDD" id="cd19535">
    <property type="entry name" value="Cyc_NRPS"/>
    <property type="match status" value="1"/>
</dbReference>
<dbReference type="Pfam" id="PF00501">
    <property type="entry name" value="AMP-binding"/>
    <property type="match status" value="2"/>
</dbReference>
<dbReference type="FunFam" id="1.10.1200.10:FF:000005">
    <property type="entry name" value="Nonribosomal peptide synthetase 1"/>
    <property type="match status" value="1"/>
</dbReference>
<evidence type="ECO:0000313" key="7">
    <source>
        <dbReference type="EMBL" id="QIV96010.1"/>
    </source>
</evidence>
<dbReference type="InterPro" id="IPR009081">
    <property type="entry name" value="PP-bd_ACP"/>
</dbReference>
<accession>A0AAE6YHG9</accession>
<evidence type="ECO:0000256" key="1">
    <source>
        <dbReference type="ARBA" id="ARBA00001957"/>
    </source>
</evidence>
<evidence type="ECO:0000256" key="3">
    <source>
        <dbReference type="ARBA" id="ARBA00022450"/>
    </source>
</evidence>
<dbReference type="Pfam" id="PF13193">
    <property type="entry name" value="AMP-binding_C"/>
    <property type="match status" value="1"/>
</dbReference>
<dbReference type="InterPro" id="IPR013217">
    <property type="entry name" value="Methyltransf_12"/>
</dbReference>
<feature type="domain" description="Carrier" evidence="6">
    <location>
        <begin position="2342"/>
        <end position="2417"/>
    </location>
</feature>
<dbReference type="FunFam" id="3.40.50.12780:FF:000012">
    <property type="entry name" value="Non-ribosomal peptide synthetase"/>
    <property type="match status" value="1"/>
</dbReference>
<dbReference type="GO" id="GO:0031177">
    <property type="term" value="F:phosphopantetheine binding"/>
    <property type="evidence" value="ECO:0007669"/>
    <property type="project" value="TreeGrafter"/>
</dbReference>
<dbReference type="Gene3D" id="3.40.50.980">
    <property type="match status" value="4"/>
</dbReference>
<evidence type="ECO:0000256" key="4">
    <source>
        <dbReference type="ARBA" id="ARBA00022553"/>
    </source>
</evidence>
<evidence type="ECO:0000256" key="2">
    <source>
        <dbReference type="ARBA" id="ARBA00006432"/>
    </source>
</evidence>
<evidence type="ECO:0000259" key="6">
    <source>
        <dbReference type="PROSITE" id="PS50075"/>
    </source>
</evidence>
<dbReference type="Pfam" id="PF00668">
    <property type="entry name" value="Condensation"/>
    <property type="match status" value="3"/>
</dbReference>
<dbReference type="InterPro" id="IPR010071">
    <property type="entry name" value="AA_adenyl_dom"/>
</dbReference>
<evidence type="ECO:0000313" key="8">
    <source>
        <dbReference type="Proteomes" id="UP000502004"/>
    </source>
</evidence>
<dbReference type="PANTHER" id="PTHR45527:SF1">
    <property type="entry name" value="FATTY ACID SYNTHASE"/>
    <property type="match status" value="1"/>
</dbReference>
<dbReference type="NCBIfam" id="TIGR01733">
    <property type="entry name" value="AA-adenyl-dom"/>
    <property type="match status" value="2"/>
</dbReference>
<dbReference type="SUPFAM" id="SSF47336">
    <property type="entry name" value="ACP-like"/>
    <property type="match status" value="2"/>
</dbReference>
<keyword evidence="8" id="KW-1185">Reference proteome</keyword>
<feature type="domain" description="Carrier" evidence="6">
    <location>
        <begin position="949"/>
        <end position="1024"/>
    </location>
</feature>
<dbReference type="InterPro" id="IPR025110">
    <property type="entry name" value="AMP-bd_C"/>
</dbReference>
<keyword evidence="3" id="KW-0596">Phosphopantetheine</keyword>
<dbReference type="Gene3D" id="3.40.50.150">
    <property type="entry name" value="Vaccinia Virus protein VP39"/>
    <property type="match status" value="1"/>
</dbReference>
<dbReference type="Gene3D" id="3.30.559.30">
    <property type="entry name" value="Nonribosomal peptide synthetase, condensation domain"/>
    <property type="match status" value="3"/>
</dbReference>
<dbReference type="GO" id="GO:0003824">
    <property type="term" value="F:catalytic activity"/>
    <property type="evidence" value="ECO:0007669"/>
    <property type="project" value="InterPro"/>
</dbReference>
<reference evidence="7 8" key="1">
    <citation type="submission" date="2019-03" db="EMBL/GenBank/DDBJ databases">
        <title>Complete Genome Sequence of Allofrancisella inopinata Strain SYSU YG23 Isolated from Water-Cooling Systems in China.</title>
        <authorList>
            <person name="Ohrman C."/>
            <person name="Uneklint I."/>
            <person name="Sjodin A."/>
        </authorList>
    </citation>
    <scope>NUCLEOTIDE SEQUENCE [LARGE SCALE GENOMIC DNA]</scope>
    <source>
        <strain evidence="7 8">SYSU YG23</strain>
    </source>
</reference>
<dbReference type="PANTHER" id="PTHR45527">
    <property type="entry name" value="NONRIBOSOMAL PEPTIDE SYNTHETASE"/>
    <property type="match status" value="1"/>
</dbReference>
<dbReference type="Pfam" id="PF00550">
    <property type="entry name" value="PP-binding"/>
    <property type="match status" value="2"/>
</dbReference>
<keyword evidence="4" id="KW-0597">Phosphoprotein</keyword>
<dbReference type="Proteomes" id="UP000502004">
    <property type="component" value="Chromosome"/>
</dbReference>
<name>A0AAE6YHG9_9GAMM</name>
<dbReference type="SUPFAM" id="SSF52777">
    <property type="entry name" value="CoA-dependent acyltransferases"/>
    <property type="match status" value="6"/>
</dbReference>
<dbReference type="NCBIfam" id="NF003417">
    <property type="entry name" value="PRK04813.1"/>
    <property type="match status" value="3"/>
</dbReference>
<dbReference type="PROSITE" id="PS50075">
    <property type="entry name" value="CARRIER"/>
    <property type="match status" value="2"/>
</dbReference>
<gene>
    <name evidence="7" type="ORF">E4K63_03860</name>
</gene>
<dbReference type="RefSeq" id="WP_133942468.1">
    <property type="nucleotide sequence ID" value="NZ_CP038241.1"/>
</dbReference>
<dbReference type="PROSITE" id="PS00012">
    <property type="entry name" value="PHOSPHOPANTETHEINE"/>
    <property type="match status" value="2"/>
</dbReference>
<dbReference type="InterPro" id="IPR045851">
    <property type="entry name" value="AMP-bd_C_sf"/>
</dbReference>
<dbReference type="Gene3D" id="3.30.559.10">
    <property type="entry name" value="Chloramphenicol acetyltransferase-like domain"/>
    <property type="match status" value="3"/>
</dbReference>
<dbReference type="Gene3D" id="1.10.1200.10">
    <property type="entry name" value="ACP-like"/>
    <property type="match status" value="2"/>
</dbReference>
<dbReference type="InterPro" id="IPR000873">
    <property type="entry name" value="AMP-dep_synth/lig_dom"/>
</dbReference>
<dbReference type="CDD" id="cd05930">
    <property type="entry name" value="A_NRPS"/>
    <property type="match status" value="2"/>
</dbReference>
<dbReference type="InterPro" id="IPR006162">
    <property type="entry name" value="Ppantetheine_attach_site"/>
</dbReference>
<dbReference type="Pfam" id="PF08242">
    <property type="entry name" value="Methyltransf_12"/>
    <property type="match status" value="1"/>
</dbReference>
<keyword evidence="5" id="KW-0436">Ligase</keyword>
<dbReference type="InterPro" id="IPR057737">
    <property type="entry name" value="Condensation_MtbB-like"/>
</dbReference>
<proteinExistence type="inferred from homology"/>
<dbReference type="CDD" id="cd02440">
    <property type="entry name" value="AdoMet_MTases"/>
    <property type="match status" value="1"/>
</dbReference>
<evidence type="ECO:0000256" key="5">
    <source>
        <dbReference type="ARBA" id="ARBA00022598"/>
    </source>
</evidence>
<dbReference type="InterPro" id="IPR029063">
    <property type="entry name" value="SAM-dependent_MTases_sf"/>
</dbReference>
<dbReference type="InterPro" id="IPR001242">
    <property type="entry name" value="Condensation_dom"/>
</dbReference>
<dbReference type="FunFam" id="3.30.300.30:FF:000010">
    <property type="entry name" value="Enterobactin synthetase component F"/>
    <property type="match status" value="1"/>
</dbReference>
<comment type="cofactor">
    <cofactor evidence="1">
        <name>pantetheine 4'-phosphate</name>
        <dbReference type="ChEBI" id="CHEBI:47942"/>
    </cofactor>
</comment>
<dbReference type="GO" id="GO:0009403">
    <property type="term" value="P:toxin biosynthetic process"/>
    <property type="evidence" value="ECO:0007669"/>
    <property type="project" value="UniProtKB-ARBA"/>
</dbReference>
<comment type="similarity">
    <text evidence="2">Belongs to the ATP-dependent AMP-binding enzyme family.</text>
</comment>
<dbReference type="EMBL" id="CP038241">
    <property type="protein sequence ID" value="QIV96010.1"/>
    <property type="molecule type" value="Genomic_DNA"/>
</dbReference>
<dbReference type="KEGG" id="aii:E4K63_03860"/>
<dbReference type="Gene3D" id="2.30.38.10">
    <property type="entry name" value="Luciferase, Domain 3"/>
    <property type="match status" value="2"/>
</dbReference>